<dbReference type="KEGG" id="tbl:TBLA_0D02870"/>
<keyword evidence="2" id="KW-0238">DNA-binding</keyword>
<name>I2H336_HENB6</name>
<organism evidence="4 5">
    <name type="scientific">Henningerozyma blattae (strain ATCC 34711 / CBS 6284 / DSM 70876 / NBRC 10599 / NRRL Y-10934 / UCD 77-7)</name>
    <name type="common">Yeast</name>
    <name type="synonym">Tetrapisispora blattae</name>
    <dbReference type="NCBI Taxonomy" id="1071380"/>
    <lineage>
        <taxon>Eukaryota</taxon>
        <taxon>Fungi</taxon>
        <taxon>Dikarya</taxon>
        <taxon>Ascomycota</taxon>
        <taxon>Saccharomycotina</taxon>
        <taxon>Saccharomycetes</taxon>
        <taxon>Saccharomycetales</taxon>
        <taxon>Saccharomycetaceae</taxon>
        <taxon>Henningerozyma</taxon>
    </lineage>
</organism>
<sequence length="589" mass="66654">MVSMDILFKNSDALRILSPKKEKNRILTNLKRNSKAALNRLGLTENNLSGKGSLLDILINIGIVTSLKDSSIRMVSFESDKKDTGVFRNCYYPDFEIDAEMEQELSQPLAANVIPTYEEGVIDDGETLTEAEDALNDVSNVPSQFNTLNSINTLINSYTKTSLYSSRKGGVSDVRLKESEIEDIILGVIEFNELIKGRLNQEDVNACNRLCVFFTVDMPSSIVSEKLIDVIFLDGTHLAGKFQTLLTLVATTTENRSYPIAHMLVQGGEKYREARQFLWLTKKYVPLSWDRIQVMCDQSRALESAITSVMDRPYLTCGVHLVKNVVKWTKGKVVAKFRNLLHTLDEATCNDNLKCLVQAFYSSAKANQNSTYNKITSMKEKFATFTRKNHFEQFSTNPVEQFHSLIKMLKRTGTNNLINNLLANQGSCINTLVDENWRTSIEMTNFGICIISCQLALASCFEVISKPSDHDVYTLQFVTKTDIKKMYEAYMRTLGRKANYTDSRYACLKSLKNCGQPVVVKGNYCSLCPSPGYYYCPHVFATKLFKHFPSIYEGLQCQPILQDLNLLGNLNINVKECIEYFGIHSVLYR</sequence>
<keyword evidence="1" id="KW-0815">Transposition</keyword>
<proteinExistence type="predicted"/>
<dbReference type="AlphaFoldDB" id="I2H336"/>
<evidence type="ECO:0000256" key="1">
    <source>
        <dbReference type="ARBA" id="ARBA00022578"/>
    </source>
</evidence>
<dbReference type="Pfam" id="PF00872">
    <property type="entry name" value="Transposase_mut"/>
    <property type="match status" value="1"/>
</dbReference>
<protein>
    <submittedName>
        <fullName evidence="4">Uncharacterized protein</fullName>
    </submittedName>
</protein>
<keyword evidence="3" id="KW-0233">DNA recombination</keyword>
<dbReference type="EMBL" id="HE806319">
    <property type="protein sequence ID" value="CCH60788.1"/>
    <property type="molecule type" value="Genomic_DNA"/>
</dbReference>
<dbReference type="Proteomes" id="UP000002866">
    <property type="component" value="Chromosome 4"/>
</dbReference>
<dbReference type="InParanoid" id="I2H336"/>
<evidence type="ECO:0000256" key="2">
    <source>
        <dbReference type="ARBA" id="ARBA00023125"/>
    </source>
</evidence>
<reference evidence="4 5" key="1">
    <citation type="journal article" date="2011" name="Proc. Natl. Acad. Sci. U.S.A.">
        <title>Evolutionary erosion of yeast sex chromosomes by mating-type switching accidents.</title>
        <authorList>
            <person name="Gordon J.L."/>
            <person name="Armisen D."/>
            <person name="Proux-Wera E."/>
            <person name="Oheigeartaigh S.S."/>
            <person name="Byrne K.P."/>
            <person name="Wolfe K.H."/>
        </authorList>
    </citation>
    <scope>NUCLEOTIDE SEQUENCE [LARGE SCALE GENOMIC DNA]</scope>
    <source>
        <strain evidence="5">ATCC 34711 / CBS 6284 / DSM 70876 / NBRC 10599 / NRRL Y-10934 / UCD 77-7</strain>
    </source>
</reference>
<evidence type="ECO:0000256" key="3">
    <source>
        <dbReference type="ARBA" id="ARBA00023172"/>
    </source>
</evidence>
<dbReference type="GO" id="GO:0003677">
    <property type="term" value="F:DNA binding"/>
    <property type="evidence" value="ECO:0007669"/>
    <property type="project" value="UniProtKB-KW"/>
</dbReference>
<dbReference type="GO" id="GO:0006313">
    <property type="term" value="P:DNA transposition"/>
    <property type="evidence" value="ECO:0007669"/>
    <property type="project" value="InterPro"/>
</dbReference>
<gene>
    <name evidence="4" type="primary">TBLA0D02870</name>
    <name evidence="4" type="ORF">TBLA_0D02870</name>
</gene>
<dbReference type="RefSeq" id="XP_004180307.1">
    <property type="nucleotide sequence ID" value="XM_004180259.1"/>
</dbReference>
<dbReference type="GeneID" id="14495824"/>
<keyword evidence="5" id="KW-1185">Reference proteome</keyword>
<dbReference type="InterPro" id="IPR001207">
    <property type="entry name" value="Transposase_mutator"/>
</dbReference>
<dbReference type="GO" id="GO:0004803">
    <property type="term" value="F:transposase activity"/>
    <property type="evidence" value="ECO:0007669"/>
    <property type="project" value="InterPro"/>
</dbReference>
<dbReference type="HOGENOM" id="CLU_463205_0_0_1"/>
<evidence type="ECO:0000313" key="5">
    <source>
        <dbReference type="Proteomes" id="UP000002866"/>
    </source>
</evidence>
<evidence type="ECO:0000313" key="4">
    <source>
        <dbReference type="EMBL" id="CCH60788.1"/>
    </source>
</evidence>
<accession>I2H336</accession>